<sequence>MSEASVDAGQSQPAAQDGVAKAPVAAPTGPAPGAGGGQAPPHWGQQPVGPSAGWHGDVPDGTTPPPGYYYMMPGAEYIPASWGSPPMAADGGGAAQPGMVPPPPGAFMGQPTWGEAYPGPTFEQQQQYMAMWCPPGYGGPGYLVPDAQQANCMPPPPYEEQQYEQQQYEQQQYEQQLMYMQAYQQQFYPMPPQPPLFAISPAQPIQRQVSRRQQLVQRRQQQEQGRLARKKKAALPAEASFGCEGSFLASAEASVVDDAGSAAATPRSRRSIDGPAAPPHHARRSSDAGPAAGGAELAQLRAPVLSSSSLPHPQPGAGNSQSPSIVYDRAPRAVAWRPYSYADYRGRNYDAKASGRYWELGGLGPAHGAGTGTSDAQWQAQQDKRERQQQFGQAVSEWGAAALPGRACLDGSLLQLLVYGRRVDQSLVAPPHACLALAARRRHSCRPASRTASASNA</sequence>
<dbReference type="OMA" id="MPAANEH"/>
<feature type="compositionally biased region" description="Low complexity" evidence="1">
    <location>
        <begin position="18"/>
        <end position="28"/>
    </location>
</feature>
<feature type="compositionally biased region" description="Low complexity" evidence="1">
    <location>
        <begin position="208"/>
        <end position="225"/>
    </location>
</feature>
<evidence type="ECO:0000313" key="3">
    <source>
        <dbReference type="Proteomes" id="UP000008141"/>
    </source>
</evidence>
<dbReference type="EMBL" id="GL433837">
    <property type="protein sequence ID" value="EFN58761.1"/>
    <property type="molecule type" value="Genomic_DNA"/>
</dbReference>
<feature type="region of interest" description="Disordered" evidence="1">
    <location>
        <begin position="1"/>
        <end position="60"/>
    </location>
</feature>
<evidence type="ECO:0000313" key="2">
    <source>
        <dbReference type="EMBL" id="EFN58761.1"/>
    </source>
</evidence>
<evidence type="ECO:0000256" key="1">
    <source>
        <dbReference type="SAM" id="MobiDB-lite"/>
    </source>
</evidence>
<accession>E1Z5H9</accession>
<feature type="compositionally biased region" description="Polar residues" evidence="1">
    <location>
        <begin position="306"/>
        <end position="324"/>
    </location>
</feature>
<organism evidence="3">
    <name type="scientific">Chlorella variabilis</name>
    <name type="common">Green alga</name>
    <dbReference type="NCBI Taxonomy" id="554065"/>
    <lineage>
        <taxon>Eukaryota</taxon>
        <taxon>Viridiplantae</taxon>
        <taxon>Chlorophyta</taxon>
        <taxon>core chlorophytes</taxon>
        <taxon>Trebouxiophyceae</taxon>
        <taxon>Chlorellales</taxon>
        <taxon>Chlorellaceae</taxon>
        <taxon>Chlorella clade</taxon>
        <taxon>Chlorella</taxon>
    </lineage>
</organism>
<proteinExistence type="predicted"/>
<dbReference type="KEGG" id="cvr:CHLNCDRAFT_50246"/>
<feature type="region of interest" description="Disordered" evidence="1">
    <location>
        <begin position="260"/>
        <end position="294"/>
    </location>
</feature>
<dbReference type="AlphaFoldDB" id="E1Z5H9"/>
<protein>
    <submittedName>
        <fullName evidence="2">Uncharacterized protein</fullName>
    </submittedName>
</protein>
<dbReference type="InParanoid" id="E1Z5H9"/>
<gene>
    <name evidence="2" type="ORF">CHLNCDRAFT_50246</name>
</gene>
<reference evidence="2 3" key="1">
    <citation type="journal article" date="2010" name="Plant Cell">
        <title>The Chlorella variabilis NC64A genome reveals adaptation to photosymbiosis, coevolution with viruses, and cryptic sex.</title>
        <authorList>
            <person name="Blanc G."/>
            <person name="Duncan G."/>
            <person name="Agarkova I."/>
            <person name="Borodovsky M."/>
            <person name="Gurnon J."/>
            <person name="Kuo A."/>
            <person name="Lindquist E."/>
            <person name="Lucas S."/>
            <person name="Pangilinan J."/>
            <person name="Polle J."/>
            <person name="Salamov A."/>
            <person name="Terry A."/>
            <person name="Yamada T."/>
            <person name="Dunigan D.D."/>
            <person name="Grigoriev I.V."/>
            <person name="Claverie J.M."/>
            <person name="Van Etten J.L."/>
        </authorList>
    </citation>
    <scope>NUCLEOTIDE SEQUENCE [LARGE SCALE GENOMIC DNA]</scope>
    <source>
        <strain evidence="2 3">NC64A</strain>
    </source>
</reference>
<dbReference type="GeneID" id="17357822"/>
<feature type="region of interest" description="Disordered" evidence="1">
    <location>
        <begin position="306"/>
        <end position="325"/>
    </location>
</feature>
<dbReference type="RefSeq" id="XP_005850863.1">
    <property type="nucleotide sequence ID" value="XM_005850801.1"/>
</dbReference>
<dbReference type="OrthoDB" id="62528at2759"/>
<name>E1Z5H9_CHLVA</name>
<feature type="region of interest" description="Disordered" evidence="1">
    <location>
        <begin position="208"/>
        <end position="234"/>
    </location>
</feature>
<dbReference type="STRING" id="554065.E1Z5H9"/>
<dbReference type="Proteomes" id="UP000008141">
    <property type="component" value="Unassembled WGS sequence"/>
</dbReference>
<keyword evidence="3" id="KW-1185">Reference proteome</keyword>